<dbReference type="Proteomes" id="UP000647172">
    <property type="component" value="Unassembled WGS sequence"/>
</dbReference>
<dbReference type="AlphaFoldDB" id="A0A919JIW2"/>
<organism evidence="2 3">
    <name type="scientific">Actinoplanes nipponensis</name>
    <dbReference type="NCBI Taxonomy" id="135950"/>
    <lineage>
        <taxon>Bacteria</taxon>
        <taxon>Bacillati</taxon>
        <taxon>Actinomycetota</taxon>
        <taxon>Actinomycetes</taxon>
        <taxon>Micromonosporales</taxon>
        <taxon>Micromonosporaceae</taxon>
        <taxon>Actinoplanes</taxon>
    </lineage>
</organism>
<name>A0A919JIW2_9ACTN</name>
<comment type="caution">
    <text evidence="2">The sequence shown here is derived from an EMBL/GenBank/DDBJ whole genome shotgun (WGS) entry which is preliminary data.</text>
</comment>
<keyword evidence="1" id="KW-0732">Signal</keyword>
<feature type="signal peptide" evidence="1">
    <location>
        <begin position="1"/>
        <end position="22"/>
    </location>
</feature>
<dbReference type="RefSeq" id="WP_203770277.1">
    <property type="nucleotide sequence ID" value="NZ_BAAAYJ010000026.1"/>
</dbReference>
<evidence type="ECO:0000313" key="3">
    <source>
        <dbReference type="Proteomes" id="UP000647172"/>
    </source>
</evidence>
<feature type="chain" id="PRO_5036770590" description="Secreted protein" evidence="1">
    <location>
        <begin position="23"/>
        <end position="148"/>
    </location>
</feature>
<accession>A0A919JIW2</accession>
<evidence type="ECO:0000313" key="2">
    <source>
        <dbReference type="EMBL" id="GIE50468.1"/>
    </source>
</evidence>
<protein>
    <recommendedName>
        <fullName evidence="4">Secreted protein</fullName>
    </recommendedName>
</protein>
<evidence type="ECO:0008006" key="4">
    <source>
        <dbReference type="Google" id="ProtNLM"/>
    </source>
</evidence>
<reference evidence="2" key="1">
    <citation type="submission" date="2021-01" db="EMBL/GenBank/DDBJ databases">
        <title>Whole genome shotgun sequence of Actinoplanes nipponensis NBRC 14063.</title>
        <authorList>
            <person name="Komaki H."/>
            <person name="Tamura T."/>
        </authorList>
    </citation>
    <scope>NUCLEOTIDE SEQUENCE</scope>
    <source>
        <strain evidence="2">NBRC 14063</strain>
    </source>
</reference>
<keyword evidence="3" id="KW-1185">Reference proteome</keyword>
<dbReference type="EMBL" id="BOMQ01000049">
    <property type="protein sequence ID" value="GIE50468.1"/>
    <property type="molecule type" value="Genomic_DNA"/>
</dbReference>
<sequence>MTRKIVLLLAVIAALVTGPAVAASADSGKTPGVQQKVNEVMAAVPGGRQVSTTKVQYDGLTVTVNASSLALNCRFGHLCMTVRGTNFDFYYCRTWNVTNWYGVGPWINNQTPGTVARFYGSVGQQIWTSTAYSSGTADWGPVWSLKPC</sequence>
<proteinExistence type="predicted"/>
<gene>
    <name evidence="2" type="ORF">Ani05nite_40020</name>
</gene>
<evidence type="ECO:0000256" key="1">
    <source>
        <dbReference type="SAM" id="SignalP"/>
    </source>
</evidence>